<evidence type="ECO:0000313" key="11">
    <source>
        <dbReference type="EMBL" id="UZW64465.1"/>
    </source>
</evidence>
<evidence type="ECO:0000256" key="4">
    <source>
        <dbReference type="ARBA" id="ARBA00022679"/>
    </source>
</evidence>
<feature type="domain" description="DNA methylase adenine-specific" evidence="9">
    <location>
        <begin position="179"/>
        <end position="496"/>
    </location>
</feature>
<evidence type="ECO:0000259" key="9">
    <source>
        <dbReference type="Pfam" id="PF02384"/>
    </source>
</evidence>
<sequence>MTKQKIASAIWDAANEMRGNIDASRYKDYILGFIFYKFLSVKLVSFINGQLEVSIEKLEKYGEENKDKKDDEIDVNYASTIEQCIDELGYFIKYKNLFSTWIKNINETTNVEINDALIEFKRNISNEAKKKNLYRDIFESLQDGIKILGESDKQKTENLRKIISLIDKNIQMNNSINFDALGFVYEYLISNFAAGAGKKAGEFYTPYYVSSLMSKITAHHLKDKKEISIYDPTSGSGSLLIHIGEEYSKYGHDKNSIIYYAQDLQMEAYKLTRMNLIIRNILPNNIYARNGDTLSSDWPYFDSDSPEDSYKPLFLDAVVSNPPYSLKWNNQGRERDERFKEYGVAPASKADYAFVLHDLYHINPEGIVSVVLPHGVLFRGGTEGKIRKALIEKNQIDTIIGLPYNIFFGTGIPTIIMILKKQKNNNDILFVDASLEFKKDGNKNILEKSNIEKIFQTVIKRKNVENFAKVVSLEEIRKSEYNLNINRYVNASEKKEELDVYGLLYSQIPNNELDEFKDFWNMFPTLKKQLVEKINDSYSVLKDKDILEVAFTNEEFISYLNSFKNKFKDFSKFLENKSLNENLIYSINLEELTIKEFLSKFEDEKLIDKFKAAQYVYDHLKIILEDLDLINSEGMSFNNLENSNKLLTKIFDDLKIQEFKFKSDLEKIEDQESKVADLKAKIKENYDSLSEDIKDNLSNKNKTDFDFSLINKVIKEDDTLDQDTIDLLNEVKKHKNEIDKHNQLIKSFKSNLKEKTENFKENANEKDLKELLKWKWIDLMLNKILELPDEYLEDLSYKLNLLKDKYGESLEKIENEISQNENELISLLKELNGNDYDMKGINEFIKILQK</sequence>
<evidence type="ECO:0000256" key="3">
    <source>
        <dbReference type="ARBA" id="ARBA00022603"/>
    </source>
</evidence>
<dbReference type="REBASE" id="676284">
    <property type="entry name" value="M.MsySD2ORF3820P"/>
</dbReference>
<dbReference type="EMBL" id="CP107525">
    <property type="protein sequence ID" value="UZW64465.1"/>
    <property type="molecule type" value="Genomic_DNA"/>
</dbReference>
<evidence type="ECO:0000256" key="6">
    <source>
        <dbReference type="ARBA" id="ARBA00022747"/>
    </source>
</evidence>
<reference evidence="11" key="2">
    <citation type="submission" date="2022-11" db="EMBL/GenBank/DDBJ databases">
        <title>complete genomes of mycoplasma synoviae ZX313 strain and SD2 strain.</title>
        <authorList>
            <person name="Zhong Q."/>
        </authorList>
    </citation>
    <scope>NUCLEOTIDE SEQUENCE</scope>
    <source>
        <strain evidence="11">SD2</strain>
    </source>
</reference>
<evidence type="ECO:0000313" key="12">
    <source>
        <dbReference type="Proteomes" id="UP001164481"/>
    </source>
</evidence>
<evidence type="ECO:0000259" key="10">
    <source>
        <dbReference type="Pfam" id="PF12161"/>
    </source>
</evidence>
<dbReference type="InterPro" id="IPR002052">
    <property type="entry name" value="DNA_methylase_N6_adenine_CS"/>
</dbReference>
<dbReference type="GO" id="GO:0009007">
    <property type="term" value="F:site-specific DNA-methyltransferase (adenine-specific) activity"/>
    <property type="evidence" value="ECO:0007669"/>
    <property type="project" value="UniProtKB-EC"/>
</dbReference>
<dbReference type="GO" id="GO:0009307">
    <property type="term" value="P:DNA restriction-modification system"/>
    <property type="evidence" value="ECO:0007669"/>
    <property type="project" value="UniProtKB-KW"/>
</dbReference>
<comment type="catalytic activity">
    <reaction evidence="7">
        <text>a 2'-deoxyadenosine in DNA + S-adenosyl-L-methionine = an N(6)-methyl-2'-deoxyadenosine in DNA + S-adenosyl-L-homocysteine + H(+)</text>
        <dbReference type="Rhea" id="RHEA:15197"/>
        <dbReference type="Rhea" id="RHEA-COMP:12418"/>
        <dbReference type="Rhea" id="RHEA-COMP:12419"/>
        <dbReference type="ChEBI" id="CHEBI:15378"/>
        <dbReference type="ChEBI" id="CHEBI:57856"/>
        <dbReference type="ChEBI" id="CHEBI:59789"/>
        <dbReference type="ChEBI" id="CHEBI:90615"/>
        <dbReference type="ChEBI" id="CHEBI:90616"/>
        <dbReference type="EC" id="2.1.1.72"/>
    </reaction>
</comment>
<dbReference type="GO" id="GO:0008170">
    <property type="term" value="F:N-methyltransferase activity"/>
    <property type="evidence" value="ECO:0007669"/>
    <property type="project" value="InterPro"/>
</dbReference>
<dbReference type="PANTHER" id="PTHR42933:SF1">
    <property type="entry name" value="SITE-SPECIFIC DNA-METHYLTRANSFERASE (ADENINE-SPECIFIC)"/>
    <property type="match status" value="1"/>
</dbReference>
<dbReference type="Gene3D" id="3.40.50.150">
    <property type="entry name" value="Vaccinia Virus protein VP39"/>
    <property type="match status" value="1"/>
</dbReference>
<evidence type="ECO:0000256" key="1">
    <source>
        <dbReference type="ARBA" id="ARBA00006594"/>
    </source>
</evidence>
<dbReference type="InterPro" id="IPR038333">
    <property type="entry name" value="T1MK-like_N_sf"/>
</dbReference>
<dbReference type="PANTHER" id="PTHR42933">
    <property type="entry name" value="SLR6095 PROTEIN"/>
    <property type="match status" value="1"/>
</dbReference>
<dbReference type="InterPro" id="IPR022749">
    <property type="entry name" value="D12N6_MeTrfase_N"/>
</dbReference>
<dbReference type="GO" id="GO:0032259">
    <property type="term" value="P:methylation"/>
    <property type="evidence" value="ECO:0007669"/>
    <property type="project" value="UniProtKB-KW"/>
</dbReference>
<keyword evidence="3 11" id="KW-0489">Methyltransferase</keyword>
<dbReference type="InterPro" id="IPR004546">
    <property type="entry name" value="Restrct_endonuc_T1M"/>
</dbReference>
<dbReference type="InterPro" id="IPR003356">
    <property type="entry name" value="DNA_methylase_A-5"/>
</dbReference>
<dbReference type="AlphaFoldDB" id="A0AAX3F2F4"/>
<name>A0AAX3F2F4_MYCSY</name>
<dbReference type="PRINTS" id="PR00507">
    <property type="entry name" value="N12N6MTFRASE"/>
</dbReference>
<feature type="coiled-coil region" evidence="8">
    <location>
        <begin position="661"/>
        <end position="688"/>
    </location>
</feature>
<evidence type="ECO:0000256" key="2">
    <source>
        <dbReference type="ARBA" id="ARBA00011900"/>
    </source>
</evidence>
<dbReference type="Pfam" id="PF02384">
    <property type="entry name" value="N6_Mtase"/>
    <property type="match status" value="1"/>
</dbReference>
<dbReference type="Gene3D" id="1.20.1260.30">
    <property type="match status" value="1"/>
</dbReference>
<dbReference type="EC" id="2.1.1.72" evidence="2"/>
<comment type="similarity">
    <text evidence="1">Belongs to the N(4)/N(6)-methyltransferase family.</text>
</comment>
<feature type="domain" description="N6 adenine-specific DNA methyltransferase N-terminal" evidence="10">
    <location>
        <begin position="6"/>
        <end position="165"/>
    </location>
</feature>
<keyword evidence="4 11" id="KW-0808">Transferase</keyword>
<keyword evidence="6" id="KW-0680">Restriction system</keyword>
<evidence type="ECO:0000256" key="7">
    <source>
        <dbReference type="ARBA" id="ARBA00047942"/>
    </source>
</evidence>
<dbReference type="RefSeq" id="WP_154221615.1">
    <property type="nucleotide sequence ID" value="NZ_CP034544.1"/>
</dbReference>
<keyword evidence="8" id="KW-0175">Coiled coil</keyword>
<gene>
    <name evidence="11" type="ORF">OIE46_03820</name>
</gene>
<dbReference type="Pfam" id="PF12161">
    <property type="entry name" value="HsdM_N"/>
    <property type="match status" value="1"/>
</dbReference>
<protein>
    <recommendedName>
        <fullName evidence="2">site-specific DNA-methyltransferase (adenine-specific)</fullName>
        <ecNumber evidence="2">2.1.1.72</ecNumber>
    </recommendedName>
</protein>
<dbReference type="GO" id="GO:0003677">
    <property type="term" value="F:DNA binding"/>
    <property type="evidence" value="ECO:0007669"/>
    <property type="project" value="InterPro"/>
</dbReference>
<evidence type="ECO:0000256" key="5">
    <source>
        <dbReference type="ARBA" id="ARBA00022691"/>
    </source>
</evidence>
<dbReference type="NCBIfam" id="TIGR00497">
    <property type="entry name" value="hsdM"/>
    <property type="match status" value="1"/>
</dbReference>
<evidence type="ECO:0000256" key="8">
    <source>
        <dbReference type="SAM" id="Coils"/>
    </source>
</evidence>
<dbReference type="Proteomes" id="UP001164481">
    <property type="component" value="Chromosome"/>
</dbReference>
<feature type="coiled-coil region" evidence="8">
    <location>
        <begin position="731"/>
        <end position="758"/>
    </location>
</feature>
<dbReference type="SUPFAM" id="SSF53335">
    <property type="entry name" value="S-adenosyl-L-methionine-dependent methyltransferases"/>
    <property type="match status" value="1"/>
</dbReference>
<accession>A0AAX3F2F4</accession>
<dbReference type="InterPro" id="IPR029063">
    <property type="entry name" value="SAM-dependent_MTases_sf"/>
</dbReference>
<proteinExistence type="inferred from homology"/>
<dbReference type="PROSITE" id="PS00092">
    <property type="entry name" value="N6_MTASE"/>
    <property type="match status" value="1"/>
</dbReference>
<organism evidence="11 12">
    <name type="scientific">Mycoplasmopsis synoviae</name>
    <name type="common">Mycoplasma synoviae</name>
    <dbReference type="NCBI Taxonomy" id="2109"/>
    <lineage>
        <taxon>Bacteria</taxon>
        <taxon>Bacillati</taxon>
        <taxon>Mycoplasmatota</taxon>
        <taxon>Mycoplasmoidales</taxon>
        <taxon>Metamycoplasmataceae</taxon>
        <taxon>Mycoplasmopsis</taxon>
    </lineage>
</organism>
<keyword evidence="5" id="KW-0949">S-adenosyl-L-methionine</keyword>
<feature type="coiled-coil region" evidence="8">
    <location>
        <begin position="803"/>
        <end position="830"/>
    </location>
</feature>
<dbReference type="InterPro" id="IPR051537">
    <property type="entry name" value="DNA_Adenine_Mtase"/>
</dbReference>
<reference evidence="11" key="1">
    <citation type="submission" date="2022-10" db="EMBL/GenBank/DDBJ databases">
        <authorList>
            <person name="Wei X."/>
        </authorList>
    </citation>
    <scope>NUCLEOTIDE SEQUENCE</scope>
    <source>
        <strain evidence="11">SD2</strain>
    </source>
</reference>